<name>A0ABP5FEH6_9ACTN</name>
<evidence type="ECO:0000313" key="2">
    <source>
        <dbReference type="Proteomes" id="UP001500751"/>
    </source>
</evidence>
<reference evidence="2" key="1">
    <citation type="journal article" date="2019" name="Int. J. Syst. Evol. Microbiol.">
        <title>The Global Catalogue of Microorganisms (GCM) 10K type strain sequencing project: providing services to taxonomists for standard genome sequencing and annotation.</title>
        <authorList>
            <consortium name="The Broad Institute Genomics Platform"/>
            <consortium name="The Broad Institute Genome Sequencing Center for Infectious Disease"/>
            <person name="Wu L."/>
            <person name="Ma J."/>
        </authorList>
    </citation>
    <scope>NUCLEOTIDE SEQUENCE [LARGE SCALE GENOMIC DNA]</scope>
    <source>
        <strain evidence="2">JCM 16014</strain>
    </source>
</reference>
<keyword evidence="2" id="KW-1185">Reference proteome</keyword>
<dbReference type="EMBL" id="BAAAQN010000009">
    <property type="protein sequence ID" value="GAA2023661.1"/>
    <property type="molecule type" value="Genomic_DNA"/>
</dbReference>
<evidence type="ECO:0008006" key="3">
    <source>
        <dbReference type="Google" id="ProtNLM"/>
    </source>
</evidence>
<evidence type="ECO:0000313" key="1">
    <source>
        <dbReference type="EMBL" id="GAA2023661.1"/>
    </source>
</evidence>
<gene>
    <name evidence="1" type="ORF">GCM10009839_21640</name>
</gene>
<comment type="caution">
    <text evidence="1">The sequence shown here is derived from an EMBL/GenBank/DDBJ whole genome shotgun (WGS) entry which is preliminary data.</text>
</comment>
<protein>
    <recommendedName>
        <fullName evidence="3">Secreted protein</fullName>
    </recommendedName>
</protein>
<sequence length="196" mass="19397">MNALKHQPKHQGGTMHVSIHRTAGALLVLAGGVILVGSTTFAAASSGTPSQPQVPSVKAVAGGGPAAAKPYVATAAQQAAIATATADPGIKQLLASQKSQVSGSKATDWSTVGSVVELTFSSPVSLPAHHPAVSFADADVASAKGYRTVDSPLRADAVAGLLVYVDARTGTVAGYQPLAVPGAKTVVVAPPGYTGP</sequence>
<dbReference type="Proteomes" id="UP001500751">
    <property type="component" value="Unassembled WGS sequence"/>
</dbReference>
<organism evidence="1 2">
    <name type="scientific">Catenulispora yoronensis</name>
    <dbReference type="NCBI Taxonomy" id="450799"/>
    <lineage>
        <taxon>Bacteria</taxon>
        <taxon>Bacillati</taxon>
        <taxon>Actinomycetota</taxon>
        <taxon>Actinomycetes</taxon>
        <taxon>Catenulisporales</taxon>
        <taxon>Catenulisporaceae</taxon>
        <taxon>Catenulispora</taxon>
    </lineage>
</organism>
<proteinExistence type="predicted"/>
<accession>A0ABP5FEH6</accession>